<dbReference type="EC" id="3.6.1.13" evidence="3"/>
<dbReference type="PANTHER" id="PTHR11839:SF5">
    <property type="entry name" value="ADP-RIBOSE PYROPHOSPHATASE"/>
    <property type="match status" value="1"/>
</dbReference>
<evidence type="ECO:0000313" key="14">
    <source>
        <dbReference type="EMBL" id="NSX55414.1"/>
    </source>
</evidence>
<accession>A0ABX2IRA9</accession>
<evidence type="ECO:0000256" key="4">
    <source>
        <dbReference type="ARBA" id="ARBA00013297"/>
    </source>
</evidence>
<evidence type="ECO:0000256" key="10">
    <source>
        <dbReference type="ARBA" id="ARBA00030308"/>
    </source>
</evidence>
<protein>
    <recommendedName>
        <fullName evidence="4">ADP-ribose pyrophosphatase</fullName>
        <ecNumber evidence="3">3.6.1.13</ecNumber>
    </recommendedName>
    <alternativeName>
        <fullName evidence="9">ADP-ribose diphosphatase</fullName>
    </alternativeName>
    <alternativeName>
        <fullName evidence="11">ADP-ribose phosphohydrolase</fullName>
    </alternativeName>
    <alternativeName>
        <fullName evidence="10">Adenosine diphosphoribose pyrophosphatase</fullName>
    </alternativeName>
</protein>
<dbReference type="NCBIfam" id="TIGR00052">
    <property type="entry name" value="nudix-type nucleoside diphosphatase, YffH/AdpP family"/>
    <property type="match status" value="1"/>
</dbReference>
<dbReference type="Proteomes" id="UP000777935">
    <property type="component" value="Unassembled WGS sequence"/>
</dbReference>
<comment type="caution">
    <text evidence="14">The sequence shown here is derived from an EMBL/GenBank/DDBJ whole genome shotgun (WGS) entry which is preliminary data.</text>
</comment>
<comment type="cofactor">
    <cofactor evidence="1">
        <name>Mg(2+)</name>
        <dbReference type="ChEBI" id="CHEBI:18420"/>
    </cofactor>
</comment>
<dbReference type="SUPFAM" id="SSF55811">
    <property type="entry name" value="Nudix"/>
    <property type="match status" value="1"/>
</dbReference>
<dbReference type="PROSITE" id="PS00893">
    <property type="entry name" value="NUDIX_BOX"/>
    <property type="match status" value="1"/>
</dbReference>
<dbReference type="CDD" id="cd24155">
    <property type="entry name" value="NUDIX_ADPRase"/>
    <property type="match status" value="1"/>
</dbReference>
<keyword evidence="5" id="KW-0479">Metal-binding</keyword>
<gene>
    <name evidence="14" type="ORF">HRQ87_11425</name>
</gene>
<keyword evidence="6" id="KW-0378">Hydrolase</keyword>
<evidence type="ECO:0000256" key="9">
    <source>
        <dbReference type="ARBA" id="ARBA00030162"/>
    </source>
</evidence>
<dbReference type="InterPro" id="IPR000086">
    <property type="entry name" value="NUDIX_hydrolase_dom"/>
</dbReference>
<evidence type="ECO:0000256" key="1">
    <source>
        <dbReference type="ARBA" id="ARBA00001946"/>
    </source>
</evidence>
<dbReference type="Pfam" id="PF00293">
    <property type="entry name" value="NUDIX"/>
    <property type="match status" value="1"/>
</dbReference>
<feature type="domain" description="Nudix hydrolase" evidence="13">
    <location>
        <begin position="58"/>
        <end position="198"/>
    </location>
</feature>
<dbReference type="InterPro" id="IPR015797">
    <property type="entry name" value="NUDIX_hydrolase-like_dom_sf"/>
</dbReference>
<evidence type="ECO:0000256" key="2">
    <source>
        <dbReference type="ARBA" id="ARBA00007482"/>
    </source>
</evidence>
<evidence type="ECO:0000313" key="15">
    <source>
        <dbReference type="Proteomes" id="UP000777935"/>
    </source>
</evidence>
<dbReference type="Gene3D" id="3.90.79.10">
    <property type="entry name" value="Nucleoside Triphosphate Pyrophosphohydrolase"/>
    <property type="match status" value="1"/>
</dbReference>
<evidence type="ECO:0000259" key="13">
    <source>
        <dbReference type="PROSITE" id="PS51462"/>
    </source>
</evidence>
<proteinExistence type="inferred from homology"/>
<keyword evidence="15" id="KW-1185">Reference proteome</keyword>
<evidence type="ECO:0000256" key="3">
    <source>
        <dbReference type="ARBA" id="ARBA00012453"/>
    </source>
</evidence>
<evidence type="ECO:0000256" key="11">
    <source>
        <dbReference type="ARBA" id="ARBA00033056"/>
    </source>
</evidence>
<evidence type="ECO:0000256" key="8">
    <source>
        <dbReference type="ARBA" id="ARBA00025164"/>
    </source>
</evidence>
<evidence type="ECO:0000256" key="5">
    <source>
        <dbReference type="ARBA" id="ARBA00022723"/>
    </source>
</evidence>
<dbReference type="InterPro" id="IPR020084">
    <property type="entry name" value="NUDIX_hydrolase_CS"/>
</dbReference>
<evidence type="ECO:0000256" key="12">
    <source>
        <dbReference type="ARBA" id="ARBA00049546"/>
    </source>
</evidence>
<comment type="function">
    <text evidence="8">Acts on ADP-mannose and ADP-glucose as well as ADP-ribose. Prevents glycogen biosynthesis. The reaction catalyzed by this enzyme is a limiting step of the gluconeogenic process.</text>
</comment>
<name>A0ABX2IRA9_9RHOB</name>
<dbReference type="InterPro" id="IPR004385">
    <property type="entry name" value="NDP_pyrophosphatase"/>
</dbReference>
<keyword evidence="7" id="KW-0460">Magnesium</keyword>
<dbReference type="EMBL" id="JABUFE010000006">
    <property type="protein sequence ID" value="NSX55414.1"/>
    <property type="molecule type" value="Genomic_DNA"/>
</dbReference>
<reference evidence="14 15" key="1">
    <citation type="submission" date="2020-06" db="EMBL/GenBank/DDBJ databases">
        <title>Sulfitobacter algicola sp. nov., isolated from green algae.</title>
        <authorList>
            <person name="Wang C."/>
        </authorList>
    </citation>
    <scope>NUCLEOTIDE SEQUENCE [LARGE SCALE GENOMIC DNA]</scope>
    <source>
        <strain evidence="14 15">1151</strain>
    </source>
</reference>
<evidence type="ECO:0000256" key="6">
    <source>
        <dbReference type="ARBA" id="ARBA00022801"/>
    </source>
</evidence>
<comment type="catalytic activity">
    <reaction evidence="12">
        <text>ADP-D-ribose + H2O = D-ribose 5-phosphate + AMP + 2 H(+)</text>
        <dbReference type="Rhea" id="RHEA:10412"/>
        <dbReference type="ChEBI" id="CHEBI:15377"/>
        <dbReference type="ChEBI" id="CHEBI:15378"/>
        <dbReference type="ChEBI" id="CHEBI:57967"/>
        <dbReference type="ChEBI" id="CHEBI:78346"/>
        <dbReference type="ChEBI" id="CHEBI:456215"/>
        <dbReference type="EC" id="3.6.1.13"/>
    </reaction>
</comment>
<dbReference type="PROSITE" id="PS51462">
    <property type="entry name" value="NUDIX"/>
    <property type="match status" value="1"/>
</dbReference>
<evidence type="ECO:0000256" key="7">
    <source>
        <dbReference type="ARBA" id="ARBA00022842"/>
    </source>
</evidence>
<dbReference type="RefSeq" id="WP_174138417.1">
    <property type="nucleotide sequence ID" value="NZ_JABUFE010000006.1"/>
</dbReference>
<comment type="similarity">
    <text evidence="2">Belongs to the Nudix hydrolase family. NudF subfamily.</text>
</comment>
<organism evidence="14 15">
    <name type="scientific">Parasulfitobacter algicola</name>
    <dbReference type="NCBI Taxonomy" id="2614809"/>
    <lineage>
        <taxon>Bacteria</taxon>
        <taxon>Pseudomonadati</taxon>
        <taxon>Pseudomonadota</taxon>
        <taxon>Alphaproteobacteria</taxon>
        <taxon>Rhodobacterales</taxon>
        <taxon>Roseobacteraceae</taxon>
        <taxon>Parasulfitobacter</taxon>
    </lineage>
</organism>
<dbReference type="PANTHER" id="PTHR11839">
    <property type="entry name" value="UDP/ADP-SUGAR PYROPHOSPHATASE"/>
    <property type="match status" value="1"/>
</dbReference>
<sequence length="213" mass="23855">MAQTPAPCDVRHNMDASEVHQITYEPLFSGFFSANRLGLRHPTFNGSLCDIQTREVFIGNDAALVIPYNPIHDTVLLVEQFRMGPYARGDKKPWMLEPVAGLVDPGETPEQCAIREVEEEAGIVLSNLHPISQYYTSPGCSTDYFHSFVGLCDLSDVNHRLGGLDAEREDIFMHVLAFDDALRLIETGEAQVGPLILMLLWLDRNRERLRASA</sequence>